<dbReference type="PANTHER" id="PTHR21573">
    <property type="entry name" value="ER MEMBRANE PROTEIN COMPLEX SUBUNIT 1"/>
    <property type="match status" value="1"/>
</dbReference>
<dbReference type="InterPro" id="IPR026895">
    <property type="entry name" value="EMC1"/>
</dbReference>
<proteinExistence type="inferred from homology"/>
<keyword evidence="9" id="KW-0325">Glycoprotein</keyword>
<evidence type="ECO:0000256" key="1">
    <source>
        <dbReference type="ARBA" id="ARBA00004115"/>
    </source>
</evidence>
<evidence type="ECO:0000313" key="13">
    <source>
        <dbReference type="Proteomes" id="UP000270296"/>
    </source>
</evidence>
<evidence type="ECO:0000313" key="14">
    <source>
        <dbReference type="WBParaSite" id="SBAD_0000714501-mRNA-1"/>
    </source>
</evidence>
<sequence length="72" mass="8280">MRTFPSGLESTSLLFVAGLDLFFNRVSPSGTFDILKEDFDHWFISFVLLSLLLASLLSKRLAKQKDLKQSWR</sequence>
<reference evidence="14" key="1">
    <citation type="submission" date="2016-06" db="UniProtKB">
        <authorList>
            <consortium name="WormBaseParasite"/>
        </authorList>
    </citation>
    <scope>IDENTIFICATION</scope>
</reference>
<accession>A0A183ITD3</accession>
<evidence type="ECO:0000256" key="2">
    <source>
        <dbReference type="ARBA" id="ARBA00007904"/>
    </source>
</evidence>
<evidence type="ECO:0000256" key="6">
    <source>
        <dbReference type="ARBA" id="ARBA00022824"/>
    </source>
</evidence>
<evidence type="ECO:0000256" key="3">
    <source>
        <dbReference type="ARBA" id="ARBA00020824"/>
    </source>
</evidence>
<keyword evidence="4 10" id="KW-0812">Transmembrane</keyword>
<dbReference type="WBParaSite" id="SBAD_0000714501-mRNA-1">
    <property type="protein sequence ID" value="SBAD_0000714501-mRNA-1"/>
    <property type="gene ID" value="SBAD_0000714501"/>
</dbReference>
<dbReference type="Proteomes" id="UP000270296">
    <property type="component" value="Unassembled WGS sequence"/>
</dbReference>
<reference evidence="12 13" key="2">
    <citation type="submission" date="2018-11" db="EMBL/GenBank/DDBJ databases">
        <authorList>
            <consortium name="Pathogen Informatics"/>
        </authorList>
    </citation>
    <scope>NUCLEOTIDE SEQUENCE [LARGE SCALE GENOMIC DNA]</scope>
</reference>
<dbReference type="InterPro" id="IPR011678">
    <property type="entry name" value="EMC1_C"/>
</dbReference>
<evidence type="ECO:0000256" key="10">
    <source>
        <dbReference type="SAM" id="Phobius"/>
    </source>
</evidence>
<comment type="similarity">
    <text evidence="2">Belongs to the EMC1 family.</text>
</comment>
<keyword evidence="8 10" id="KW-0472">Membrane</keyword>
<dbReference type="AlphaFoldDB" id="A0A183ITD3"/>
<keyword evidence="6" id="KW-0256">Endoplasmic reticulum</keyword>
<organism evidence="14">
    <name type="scientific">Soboliphyme baturini</name>
    <dbReference type="NCBI Taxonomy" id="241478"/>
    <lineage>
        <taxon>Eukaryota</taxon>
        <taxon>Metazoa</taxon>
        <taxon>Ecdysozoa</taxon>
        <taxon>Nematoda</taxon>
        <taxon>Enoplea</taxon>
        <taxon>Dorylaimia</taxon>
        <taxon>Dioctophymatida</taxon>
        <taxon>Dioctophymatoidea</taxon>
        <taxon>Soboliphymatidae</taxon>
        <taxon>Soboliphyme</taxon>
    </lineage>
</organism>
<dbReference type="PANTHER" id="PTHR21573:SF0">
    <property type="entry name" value="ER MEMBRANE PROTEIN COMPLEX SUBUNIT 1"/>
    <property type="match status" value="1"/>
</dbReference>
<dbReference type="Pfam" id="PF07774">
    <property type="entry name" value="EMC1_C"/>
    <property type="match status" value="1"/>
</dbReference>
<evidence type="ECO:0000256" key="9">
    <source>
        <dbReference type="ARBA" id="ARBA00023180"/>
    </source>
</evidence>
<evidence type="ECO:0000259" key="11">
    <source>
        <dbReference type="Pfam" id="PF07774"/>
    </source>
</evidence>
<gene>
    <name evidence="12" type="ORF">SBAD_LOCUS6882</name>
</gene>
<dbReference type="EMBL" id="UZAM01010122">
    <property type="protein sequence ID" value="VDP11048.1"/>
    <property type="molecule type" value="Genomic_DNA"/>
</dbReference>
<dbReference type="OrthoDB" id="28092at2759"/>
<evidence type="ECO:0000256" key="7">
    <source>
        <dbReference type="ARBA" id="ARBA00022989"/>
    </source>
</evidence>
<evidence type="ECO:0000256" key="5">
    <source>
        <dbReference type="ARBA" id="ARBA00022729"/>
    </source>
</evidence>
<name>A0A183ITD3_9BILA</name>
<evidence type="ECO:0000256" key="8">
    <source>
        <dbReference type="ARBA" id="ARBA00023136"/>
    </source>
</evidence>
<feature type="transmembrane region" description="Helical" evidence="10">
    <location>
        <begin position="42"/>
        <end position="62"/>
    </location>
</feature>
<keyword evidence="13" id="KW-1185">Reference proteome</keyword>
<evidence type="ECO:0000256" key="4">
    <source>
        <dbReference type="ARBA" id="ARBA00022692"/>
    </source>
</evidence>
<protein>
    <recommendedName>
        <fullName evidence="3">ER membrane protein complex subunit 1</fullName>
    </recommendedName>
</protein>
<feature type="domain" description="ER membrane protein complex subunit 1 C-terminal" evidence="11">
    <location>
        <begin position="3"/>
        <end position="71"/>
    </location>
</feature>
<keyword evidence="7 10" id="KW-1133">Transmembrane helix</keyword>
<dbReference type="GO" id="GO:0072546">
    <property type="term" value="C:EMC complex"/>
    <property type="evidence" value="ECO:0007669"/>
    <property type="project" value="InterPro"/>
</dbReference>
<dbReference type="GO" id="GO:0034975">
    <property type="term" value="P:protein folding in endoplasmic reticulum"/>
    <property type="evidence" value="ECO:0007669"/>
    <property type="project" value="TreeGrafter"/>
</dbReference>
<comment type="subcellular location">
    <subcellularLocation>
        <location evidence="1">Endoplasmic reticulum membrane</location>
        <topology evidence="1">Single-pass type I membrane protein</topology>
    </subcellularLocation>
</comment>
<keyword evidence="5" id="KW-0732">Signal</keyword>
<evidence type="ECO:0000313" key="12">
    <source>
        <dbReference type="EMBL" id="VDP11048.1"/>
    </source>
</evidence>